<accession>A0A8J4PKN8</accession>
<keyword evidence="2" id="KW-1185">Reference proteome</keyword>
<dbReference type="EMBL" id="AJWJ01000902">
    <property type="protein sequence ID" value="KAF2068628.1"/>
    <property type="molecule type" value="Genomic_DNA"/>
</dbReference>
<dbReference type="PANTHER" id="PTHR35598:SF3">
    <property type="entry name" value="N-TERMINAL DELTA ENDOTOXIN DOMAIN-CONTAINING PROTEIN-RELATED"/>
    <property type="match status" value="1"/>
</dbReference>
<reference evidence="1" key="1">
    <citation type="submission" date="2020-01" db="EMBL/GenBank/DDBJ databases">
        <title>Development of genomics and gene disruption for Polysphondylium violaceum indicates a role for the polyketide synthase stlB in stalk morphogenesis.</title>
        <authorList>
            <person name="Narita B."/>
            <person name="Kawabe Y."/>
            <person name="Kin K."/>
            <person name="Saito T."/>
            <person name="Gibbs R."/>
            <person name="Kuspa A."/>
            <person name="Muzny D."/>
            <person name="Queller D."/>
            <person name="Richards S."/>
            <person name="Strassman J."/>
            <person name="Sucgang R."/>
            <person name="Worley K."/>
            <person name="Schaap P."/>
        </authorList>
    </citation>
    <scope>NUCLEOTIDE SEQUENCE</scope>
    <source>
        <strain evidence="1">QSvi11</strain>
    </source>
</reference>
<protein>
    <submittedName>
        <fullName evidence="1">Uncharacterized protein</fullName>
    </submittedName>
</protein>
<evidence type="ECO:0000313" key="2">
    <source>
        <dbReference type="Proteomes" id="UP000695562"/>
    </source>
</evidence>
<organism evidence="1 2">
    <name type="scientific">Polysphondylium violaceum</name>
    <dbReference type="NCBI Taxonomy" id="133409"/>
    <lineage>
        <taxon>Eukaryota</taxon>
        <taxon>Amoebozoa</taxon>
        <taxon>Evosea</taxon>
        <taxon>Eumycetozoa</taxon>
        <taxon>Dictyostelia</taxon>
        <taxon>Dictyosteliales</taxon>
        <taxon>Dictyosteliaceae</taxon>
        <taxon>Polysphondylium</taxon>
    </lineage>
</organism>
<gene>
    <name evidence="1" type="ORF">CYY_010049</name>
</gene>
<sequence>MAHYVTSQLECIANGVEWGFPQSYIEGNGGSVVGVKTKLHERIKRFHTDFGKGYKKAGIEGTPGNGTMIGIVSAAGLINFSDKRLYEYPVEIVKDGYGKPFVMEEFQKTYVPYTHFYRNTDKTVDDNILDHVTHQYQIRPLYNQYQSEIVFNYKFTTPSCKKFKIDFHLASFYANEYEIYYKVLNGFANRFSTNSLSNNCPTREVIRQSLDAGGQVPSGTKYGIISFVYGSTKPQTSWELEIRCHYIAGAQTDAIYFQNINFTLLE</sequence>
<dbReference type="AlphaFoldDB" id="A0A8J4PKN8"/>
<comment type="caution">
    <text evidence="1">The sequence shown here is derived from an EMBL/GenBank/DDBJ whole genome shotgun (WGS) entry which is preliminary data.</text>
</comment>
<proteinExistence type="predicted"/>
<evidence type="ECO:0000313" key="1">
    <source>
        <dbReference type="EMBL" id="KAF2068628.1"/>
    </source>
</evidence>
<dbReference type="Proteomes" id="UP000695562">
    <property type="component" value="Unassembled WGS sequence"/>
</dbReference>
<name>A0A8J4PKN8_9MYCE</name>
<dbReference type="PANTHER" id="PTHR35598">
    <property type="entry name" value="ENDOTOXIN_N DOMAIN-CONTAINING PROTEIN"/>
    <property type="match status" value="1"/>
</dbReference>